<keyword evidence="3 10" id="KW-0812">Transmembrane</keyword>
<feature type="transmembrane region" description="Helical" evidence="10">
    <location>
        <begin position="247"/>
        <end position="269"/>
    </location>
</feature>
<keyword evidence="13" id="KW-1185">Reference proteome</keyword>
<dbReference type="EMBL" id="ATHI01000004">
    <property type="protein sequence ID" value="EPR35491.1"/>
    <property type="molecule type" value="Genomic_DNA"/>
</dbReference>
<keyword evidence="5 10" id="KW-0573">Peptidoglycan synthesis</keyword>
<evidence type="ECO:0000256" key="6">
    <source>
        <dbReference type="ARBA" id="ARBA00022989"/>
    </source>
</evidence>
<dbReference type="NCBIfam" id="TIGR01695">
    <property type="entry name" value="murJ_mviN"/>
    <property type="match status" value="1"/>
</dbReference>
<dbReference type="PRINTS" id="PR01806">
    <property type="entry name" value="VIRFACTRMVIN"/>
</dbReference>
<comment type="caution">
    <text evidence="12">The sequence shown here is derived from an EMBL/GenBank/DDBJ whole genome shotgun (WGS) entry which is preliminary data.</text>
</comment>
<dbReference type="PANTHER" id="PTHR47019:SF1">
    <property type="entry name" value="LIPID II FLIPPASE MURJ"/>
    <property type="match status" value="1"/>
</dbReference>
<dbReference type="GO" id="GO:0008360">
    <property type="term" value="P:regulation of cell shape"/>
    <property type="evidence" value="ECO:0007669"/>
    <property type="project" value="UniProtKB-UniRule"/>
</dbReference>
<sequence length="523" mass="55212">MSRPKESPAPVTTHSRAIARNAAVVGLATLASRILGFVRDLVTAFALGAGLVADAFFVAFRLPNLLRSLFAEGSLTMAFIPVYSRIREEQGEAAAHALARSIQMWLLVVVGGVCILAVIFAAPLTGLIAPGFRDNPEQFALTVHLVRICFPYILFVSAMALCMGILNSMGHFLMPALGPCALNVCLIAAALVGHYALGDVATAMAFGVLVAGLTQWAMQQPALWRRGFSWRGEWSWRHPGVFRVGKLMLPTVIGAAVYQINILLSTLLASLLPTGSVSYLYYADRLVQFPLGVFGVAVATAALPSLAKLAASDSKEEFAETLESSLGLITFISLPSAVGLIALSGPIVELLFMRGAFTQTDATATMAALAAYGVGLPAVALVRPYVSAFYARENTRTPVIVAFVSVLTNVTLGYALMQHYAHVGLAVAVSVAGFVNVAILAAIMRREVGRVPRIGRTALISGLLSAGVGLGCLAVIPLGKAVAIGSIPVFGALYVAAAWALRVPEARLFTSMLARRFTRNKAA</sequence>
<evidence type="ECO:0000313" key="13">
    <source>
        <dbReference type="Proteomes" id="UP000014975"/>
    </source>
</evidence>
<dbReference type="eggNOG" id="COG0728">
    <property type="taxonomic scope" value="Bacteria"/>
</dbReference>
<feature type="transmembrane region" description="Helical" evidence="10">
    <location>
        <begin position="173"/>
        <end position="194"/>
    </location>
</feature>
<evidence type="ECO:0000256" key="1">
    <source>
        <dbReference type="ARBA" id="ARBA00004651"/>
    </source>
</evidence>
<feature type="transmembrane region" description="Helical" evidence="10">
    <location>
        <begin position="328"/>
        <end position="352"/>
    </location>
</feature>
<dbReference type="GO" id="GO:0015648">
    <property type="term" value="F:lipid-linked peptidoglycan transporter activity"/>
    <property type="evidence" value="ECO:0007669"/>
    <property type="project" value="UniProtKB-UniRule"/>
</dbReference>
<evidence type="ECO:0000256" key="11">
    <source>
        <dbReference type="PIRNR" id="PIRNR002869"/>
    </source>
</evidence>
<dbReference type="Pfam" id="PF03023">
    <property type="entry name" value="MurJ"/>
    <property type="match status" value="1"/>
</dbReference>
<dbReference type="PATRIC" id="fig|1121439.3.peg.581"/>
<evidence type="ECO:0000256" key="8">
    <source>
        <dbReference type="ARBA" id="ARBA00060041"/>
    </source>
</evidence>
<dbReference type="Proteomes" id="UP000014975">
    <property type="component" value="Unassembled WGS sequence"/>
</dbReference>
<reference evidence="12 13" key="1">
    <citation type="journal article" date="2013" name="Genome Announc.">
        <title>Draft genome sequences for three mercury-methylating, sulfate-reducing bacteria.</title>
        <authorList>
            <person name="Brown S.D."/>
            <person name="Hurt R.A.Jr."/>
            <person name="Gilmour C.C."/>
            <person name="Elias D.A."/>
        </authorList>
    </citation>
    <scope>NUCLEOTIDE SEQUENCE [LARGE SCALE GENOMIC DNA]</scope>
    <source>
        <strain evidence="12 13">DSM 16529</strain>
    </source>
</reference>
<feature type="transmembrane region" description="Helical" evidence="10">
    <location>
        <begin position="482"/>
        <end position="501"/>
    </location>
</feature>
<comment type="pathway">
    <text evidence="10">Cell wall biogenesis; peptidoglycan biosynthesis.</text>
</comment>
<dbReference type="STRING" id="1121439.dsat_2192"/>
<name>S7TFG6_9BACT</name>
<feature type="transmembrane region" description="Helical" evidence="10">
    <location>
        <begin position="364"/>
        <end position="386"/>
    </location>
</feature>
<feature type="transmembrane region" description="Helical" evidence="10">
    <location>
        <begin position="289"/>
        <end position="307"/>
    </location>
</feature>
<evidence type="ECO:0000256" key="7">
    <source>
        <dbReference type="ARBA" id="ARBA00023136"/>
    </source>
</evidence>
<keyword evidence="7 10" id="KW-0472">Membrane</keyword>
<dbReference type="CDD" id="cd13123">
    <property type="entry name" value="MATE_MurJ_like"/>
    <property type="match status" value="1"/>
</dbReference>
<evidence type="ECO:0000256" key="4">
    <source>
        <dbReference type="ARBA" id="ARBA00022960"/>
    </source>
</evidence>
<protein>
    <recommendedName>
        <fullName evidence="10">Probable lipid II flippase MurJ</fullName>
    </recommendedName>
</protein>
<evidence type="ECO:0000256" key="3">
    <source>
        <dbReference type="ARBA" id="ARBA00022692"/>
    </source>
</evidence>
<proteinExistence type="inferred from homology"/>
<keyword evidence="10 11" id="KW-0813">Transport</keyword>
<comment type="function">
    <text evidence="8 10 11">Involved in peptidoglycan biosynthesis. Transports lipid-linked peptidoglycan precursors from the inner to the outer leaflet of the cytoplasmic membrane.</text>
</comment>
<evidence type="ECO:0000256" key="5">
    <source>
        <dbReference type="ARBA" id="ARBA00022984"/>
    </source>
</evidence>
<evidence type="ECO:0000256" key="10">
    <source>
        <dbReference type="HAMAP-Rule" id="MF_02078"/>
    </source>
</evidence>
<feature type="transmembrane region" description="Helical" evidence="10">
    <location>
        <begin position="41"/>
        <end position="59"/>
    </location>
</feature>
<dbReference type="GO" id="GO:0005886">
    <property type="term" value="C:plasma membrane"/>
    <property type="evidence" value="ECO:0007669"/>
    <property type="project" value="UniProtKB-SubCell"/>
</dbReference>
<dbReference type="InterPro" id="IPR051050">
    <property type="entry name" value="Lipid_II_flippase_MurJ/MviN"/>
</dbReference>
<dbReference type="UniPathway" id="UPA00219"/>
<feature type="transmembrane region" description="Helical" evidence="10">
    <location>
        <begin position="200"/>
        <end position="218"/>
    </location>
</feature>
<dbReference type="PIRSF" id="PIRSF002869">
    <property type="entry name" value="MviN"/>
    <property type="match status" value="1"/>
</dbReference>
<feature type="transmembrane region" description="Helical" evidence="10">
    <location>
        <begin position="456"/>
        <end position="476"/>
    </location>
</feature>
<dbReference type="OrthoDB" id="9786339at2"/>
<dbReference type="GO" id="GO:0009252">
    <property type="term" value="P:peptidoglycan biosynthetic process"/>
    <property type="evidence" value="ECO:0007669"/>
    <property type="project" value="UniProtKB-UniRule"/>
</dbReference>
<organism evidence="12 13">
    <name type="scientific">Alkalidesulfovibrio alkalitolerans DSM 16529</name>
    <dbReference type="NCBI Taxonomy" id="1121439"/>
    <lineage>
        <taxon>Bacteria</taxon>
        <taxon>Pseudomonadati</taxon>
        <taxon>Thermodesulfobacteriota</taxon>
        <taxon>Desulfovibrionia</taxon>
        <taxon>Desulfovibrionales</taxon>
        <taxon>Desulfovibrionaceae</taxon>
        <taxon>Alkalidesulfovibrio</taxon>
    </lineage>
</organism>
<keyword evidence="10 11" id="KW-0961">Cell wall biogenesis/degradation</keyword>
<keyword evidence="4 10" id="KW-0133">Cell shape</keyword>
<evidence type="ECO:0000313" key="12">
    <source>
        <dbReference type="EMBL" id="EPR35491.1"/>
    </source>
</evidence>
<keyword evidence="6 10" id="KW-1133">Transmembrane helix</keyword>
<dbReference type="GO" id="GO:0071555">
    <property type="term" value="P:cell wall organization"/>
    <property type="evidence" value="ECO:0007669"/>
    <property type="project" value="UniProtKB-UniRule"/>
</dbReference>
<dbReference type="PANTHER" id="PTHR47019">
    <property type="entry name" value="LIPID II FLIPPASE MURJ"/>
    <property type="match status" value="1"/>
</dbReference>
<feature type="transmembrane region" description="Helical" evidence="10">
    <location>
        <begin position="104"/>
        <end position="124"/>
    </location>
</feature>
<dbReference type="InterPro" id="IPR004268">
    <property type="entry name" value="MurJ"/>
</dbReference>
<evidence type="ECO:0000256" key="9">
    <source>
        <dbReference type="ARBA" id="ARBA00061532"/>
    </source>
</evidence>
<feature type="transmembrane region" description="Helical" evidence="10">
    <location>
        <begin position="423"/>
        <end position="444"/>
    </location>
</feature>
<dbReference type="GO" id="GO:0034204">
    <property type="term" value="P:lipid translocation"/>
    <property type="evidence" value="ECO:0007669"/>
    <property type="project" value="TreeGrafter"/>
</dbReference>
<dbReference type="RefSeq" id="WP_020886078.1">
    <property type="nucleotide sequence ID" value="NZ_ATHI01000004.1"/>
</dbReference>
<accession>S7TFG6</accession>
<feature type="transmembrane region" description="Helical" evidence="10">
    <location>
        <begin position="398"/>
        <end position="417"/>
    </location>
</feature>
<evidence type="ECO:0000256" key="2">
    <source>
        <dbReference type="ARBA" id="ARBA00022475"/>
    </source>
</evidence>
<comment type="subcellular location">
    <subcellularLocation>
        <location evidence="1 10">Cell membrane</location>
        <topology evidence="1 10">Multi-pass membrane protein</topology>
    </subcellularLocation>
</comment>
<gene>
    <name evidence="10" type="primary">murJ</name>
    <name evidence="12" type="ORF">dsat_2192</name>
</gene>
<keyword evidence="2 10" id="KW-1003">Cell membrane</keyword>
<dbReference type="AlphaFoldDB" id="S7TFG6"/>
<dbReference type="HAMAP" id="MF_02078">
    <property type="entry name" value="MurJ_MviN"/>
    <property type="match status" value="1"/>
</dbReference>
<comment type="similarity">
    <text evidence="9 10 11">Belongs to the MurJ/MviN family.</text>
</comment>
<feature type="transmembrane region" description="Helical" evidence="10">
    <location>
        <begin position="144"/>
        <end position="166"/>
    </location>
</feature>